<keyword evidence="5 6" id="KW-1015">Disulfide bond</keyword>
<dbReference type="Gene3D" id="1.10.239.10">
    <property type="entry name" value="Elicitin domain"/>
    <property type="match status" value="1"/>
</dbReference>
<dbReference type="VEuPathDB" id="FungiDB:KRP23_1407"/>
<keyword evidence="8" id="KW-0732">Signal</keyword>
<protein>
    <recommendedName>
        <fullName evidence="6">Elicitin</fullName>
    </recommendedName>
</protein>
<reference evidence="11" key="3">
    <citation type="journal article" date="2006" name="Science">
        <title>Phytophthora genome sequences uncover evolutionary origins and mechanisms of pathogenesis.</title>
        <authorList>
            <person name="Tyler B.M."/>
            <person name="Tripathy S."/>
            <person name="Zhang X."/>
            <person name="Dehal P."/>
            <person name="Jiang R.H."/>
            <person name="Aerts A."/>
            <person name="Arredondo F.D."/>
            <person name="Baxter L."/>
            <person name="Bensasson D."/>
            <person name="Beynon J.L."/>
            <person name="Chapman J."/>
            <person name="Damasceno C.M."/>
            <person name="Dorrance A.E."/>
            <person name="Dou D."/>
            <person name="Dickerman A.W."/>
            <person name="Dubchak I.L."/>
            <person name="Garbelotto M."/>
            <person name="Gijzen M."/>
            <person name="Gordon S.G."/>
            <person name="Govers F."/>
            <person name="Grunwald N.J."/>
            <person name="Huang W."/>
            <person name="Ivors K.L."/>
            <person name="Jones R.W."/>
            <person name="Kamoun S."/>
            <person name="Krampis K."/>
            <person name="Lamour K.H."/>
            <person name="Lee M.K."/>
            <person name="McDonald W.H."/>
            <person name="Medina M."/>
            <person name="Meijer H.J."/>
            <person name="Nordberg E.K."/>
            <person name="Maclean D.J."/>
            <person name="Ospina-Giraldo M.D."/>
            <person name="Morris P.F."/>
            <person name="Phuntumart V."/>
            <person name="Putnam N.H."/>
            <person name="Rash S."/>
            <person name="Rose J.K."/>
            <person name="Sakihama Y."/>
            <person name="Salamov A.A."/>
            <person name="Savidor A."/>
            <person name="Scheuring C.F."/>
            <person name="Smith B.M."/>
            <person name="Sobral B.W."/>
            <person name="Terry A."/>
            <person name="Torto-Alalibo T.A."/>
            <person name="Win J."/>
            <person name="Xu Z."/>
            <person name="Zhang H."/>
            <person name="Grigoriev I.V."/>
            <person name="Rokhsar D.S."/>
            <person name="Boore J.L."/>
        </authorList>
    </citation>
    <scope>NUCLEOTIDE SEQUENCE [LARGE SCALE GENOMIC DNA]</scope>
    <source>
        <strain evidence="11">Pr102</strain>
    </source>
</reference>
<accession>Q2N0B3</accession>
<comment type="similarity">
    <text evidence="2 6">Belongs to the elicitin family.</text>
</comment>
<evidence type="ECO:0000256" key="4">
    <source>
        <dbReference type="ARBA" id="ARBA00022978"/>
    </source>
</evidence>
<dbReference type="RefSeq" id="XP_067751980.1">
    <property type="nucleotide sequence ID" value="XM_067884758.1"/>
</dbReference>
<evidence type="ECO:0000256" key="5">
    <source>
        <dbReference type="ARBA" id="ARBA00023157"/>
    </source>
</evidence>
<feature type="chain" id="PRO_5010842983" description="Elicitin" evidence="8">
    <location>
        <begin position="28"/>
        <end position="176"/>
    </location>
</feature>
<evidence type="ECO:0000256" key="7">
    <source>
        <dbReference type="SAM" id="MobiDB-lite"/>
    </source>
</evidence>
<evidence type="ECO:0000256" key="6">
    <source>
        <dbReference type="RuleBase" id="RU368111"/>
    </source>
</evidence>
<reference evidence="10" key="4">
    <citation type="submission" date="2015-06" db="UniProtKB">
        <authorList>
            <consortium name="EnsemblProtists"/>
        </authorList>
    </citation>
    <scope>IDENTIFICATION</scope>
    <source>
        <strain evidence="10">Pr102</strain>
    </source>
</reference>
<evidence type="ECO:0000256" key="8">
    <source>
        <dbReference type="SAM" id="SignalP"/>
    </source>
</evidence>
<proteinExistence type="inferred from homology"/>
<comment type="subcellular location">
    <subcellularLocation>
        <location evidence="1 6">Secreted</location>
    </subcellularLocation>
</comment>
<feature type="region of interest" description="Disordered" evidence="7">
    <location>
        <begin position="116"/>
        <end position="144"/>
    </location>
</feature>
<dbReference type="OMA" id="DIPNCEA"/>
<reference evidence="9" key="1">
    <citation type="submission" date="2005-09" db="EMBL/GenBank/DDBJ databases">
        <authorList>
            <person name="Jiang R.H.Y."/>
            <person name="Tyler B.M."/>
            <person name="Whisson S.C."/>
            <person name="Hardham A.R."/>
            <person name="Govers F."/>
        </authorList>
    </citation>
    <scope>NUCLEOTIDE SEQUENCE</scope>
    <source>
        <strain evidence="9">UCD-Pr4</strain>
    </source>
</reference>
<dbReference type="EnsemblProtists" id="Phyra71746">
    <property type="protein sequence ID" value="Phyra71746"/>
    <property type="gene ID" value="Phyra71746"/>
</dbReference>
<dbReference type="InterPro" id="IPR002200">
    <property type="entry name" value="Elicitin"/>
</dbReference>
<name>Q2N0B3_PHYRM</name>
<evidence type="ECO:0000313" key="10">
    <source>
        <dbReference type="EnsemblProtists" id="Phyra71746"/>
    </source>
</evidence>
<dbReference type="SUPFAM" id="SSF48647">
    <property type="entry name" value="Fungal elicitin"/>
    <property type="match status" value="1"/>
</dbReference>
<keyword evidence="3 6" id="KW-0964">Secreted</keyword>
<evidence type="ECO:0000256" key="1">
    <source>
        <dbReference type="ARBA" id="ARBA00004613"/>
    </source>
</evidence>
<organism evidence="9">
    <name type="scientific">Phytophthora ramorum</name>
    <name type="common">Sudden oak death agent</name>
    <dbReference type="NCBI Taxonomy" id="164328"/>
    <lineage>
        <taxon>Eukaryota</taxon>
        <taxon>Sar</taxon>
        <taxon>Stramenopiles</taxon>
        <taxon>Oomycota</taxon>
        <taxon>Peronosporomycetes</taxon>
        <taxon>Peronosporales</taxon>
        <taxon>Peronosporaceae</taxon>
        <taxon>Phytophthora</taxon>
    </lineage>
</organism>
<dbReference type="SMART" id="SM01187">
    <property type="entry name" value="Elicitin"/>
    <property type="match status" value="1"/>
</dbReference>
<evidence type="ECO:0000256" key="3">
    <source>
        <dbReference type="ARBA" id="ARBA00022525"/>
    </source>
</evidence>
<evidence type="ECO:0000313" key="9">
    <source>
        <dbReference type="EMBL" id="ABB55967.1"/>
    </source>
</evidence>
<sequence>MGRLTIISATLLLLAVIAGSRFNLINAKPCSSKELSVFNEVSEQVNKCLQDSKLNFQIPPQSSLSKAQQSALCKSKSCQEMIGAVDDLDIPRCESAFDKKNVTLQASLDKFVSSCDATTSTPSPIKRRKSFESSSAGSDATPKNRRYQNVASTVRFGTSQQLAVLLVVGMLSLVLP</sequence>
<dbReference type="Pfam" id="PF00964">
    <property type="entry name" value="Elicitin"/>
    <property type="match status" value="1"/>
</dbReference>
<dbReference type="eggNOG" id="ENOG502SMYW">
    <property type="taxonomic scope" value="Eukaryota"/>
</dbReference>
<evidence type="ECO:0000313" key="11">
    <source>
        <dbReference type="Proteomes" id="UP000005238"/>
    </source>
</evidence>
<dbReference type="GO" id="GO:0052040">
    <property type="term" value="P:symbiont-mediated perturbation of host programmed cell death"/>
    <property type="evidence" value="ECO:0007669"/>
    <property type="project" value="UniProtKB-UniRule"/>
</dbReference>
<keyword evidence="4 6" id="KW-0928">Hypersensitive response elicitation</keyword>
<dbReference type="EMBL" id="DS566041">
    <property type="status" value="NOT_ANNOTATED_CDS"/>
    <property type="molecule type" value="Genomic_DNA"/>
</dbReference>
<dbReference type="HOGENOM" id="CLU_130166_0_0_1"/>
<dbReference type="GO" id="GO:0005576">
    <property type="term" value="C:extracellular region"/>
    <property type="evidence" value="ECO:0007669"/>
    <property type="project" value="UniProtKB-SubCell"/>
</dbReference>
<dbReference type="InterPro" id="IPR036470">
    <property type="entry name" value="Elicitin_sf"/>
</dbReference>
<comment type="function">
    <text evidence="6">Induces local and distal defense responses (incompatible hypersensitive reaction) in plants from the solanaceae and cruciferae families. Elicits leaf necrosis and causes the accumulation of pathogenesis-related proteins. Might interact with the lipidic molecules of the plasma membrane.</text>
</comment>
<dbReference type="Proteomes" id="UP000005238">
    <property type="component" value="Unassembled WGS sequence"/>
</dbReference>
<dbReference type="EMBL" id="DQ229212">
    <property type="protein sequence ID" value="ABB55967.1"/>
    <property type="molecule type" value="Genomic_DNA"/>
</dbReference>
<dbReference type="OrthoDB" id="162723at2759"/>
<feature type="signal peptide" evidence="8">
    <location>
        <begin position="1"/>
        <end position="27"/>
    </location>
</feature>
<evidence type="ECO:0000256" key="2">
    <source>
        <dbReference type="ARBA" id="ARBA00009544"/>
    </source>
</evidence>
<dbReference type="InParanoid" id="Q2N0B3"/>
<reference evidence="9" key="2">
    <citation type="journal article" date="2006" name="Mol. Biol. Evol.">
        <title>Ancient origin of elicitin gene clusters in Phytophthora genomes.</title>
        <authorList>
            <person name="Jiang R.H."/>
            <person name="Tyler B.M."/>
            <person name="Whisson S.C."/>
            <person name="Hardham A.R."/>
            <person name="Govers F."/>
        </authorList>
    </citation>
    <scope>NUCLEOTIDE SEQUENCE</scope>
    <source>
        <strain evidence="9">UCD-Pr4</strain>
    </source>
</reference>
<dbReference type="AlphaFoldDB" id="Q2N0B3"/>
<keyword evidence="11" id="KW-1185">Reference proteome</keyword>
<dbReference type="GeneID" id="94220647"/>